<dbReference type="InterPro" id="IPR000160">
    <property type="entry name" value="GGDEF_dom"/>
</dbReference>
<keyword evidence="3" id="KW-1185">Reference proteome</keyword>
<dbReference type="PROSITE" id="PS50887">
    <property type="entry name" value="GGDEF"/>
    <property type="match status" value="1"/>
</dbReference>
<name>A0A841L374_9SPHN</name>
<dbReference type="GO" id="GO:0003824">
    <property type="term" value="F:catalytic activity"/>
    <property type="evidence" value="ECO:0007669"/>
    <property type="project" value="UniProtKB-ARBA"/>
</dbReference>
<dbReference type="SMART" id="SM00065">
    <property type="entry name" value="GAF"/>
    <property type="match status" value="1"/>
</dbReference>
<dbReference type="PANTHER" id="PTHR43102:SF2">
    <property type="entry name" value="GAF DOMAIN-CONTAINING PROTEIN"/>
    <property type="match status" value="1"/>
</dbReference>
<gene>
    <name evidence="2" type="ORF">FHS79_000904</name>
</gene>
<evidence type="ECO:0000259" key="1">
    <source>
        <dbReference type="PROSITE" id="PS50887"/>
    </source>
</evidence>
<dbReference type="PANTHER" id="PTHR43102">
    <property type="entry name" value="SLR1143 PROTEIN"/>
    <property type="match status" value="1"/>
</dbReference>
<dbReference type="SUPFAM" id="SSF55781">
    <property type="entry name" value="GAF domain-like"/>
    <property type="match status" value="1"/>
</dbReference>
<organism evidence="2 3">
    <name type="scientific">Polymorphobacter multimanifer</name>
    <dbReference type="NCBI Taxonomy" id="1070431"/>
    <lineage>
        <taxon>Bacteria</taxon>
        <taxon>Pseudomonadati</taxon>
        <taxon>Pseudomonadota</taxon>
        <taxon>Alphaproteobacteria</taxon>
        <taxon>Sphingomonadales</taxon>
        <taxon>Sphingosinicellaceae</taxon>
        <taxon>Polymorphobacter</taxon>
    </lineage>
</organism>
<dbReference type="Pfam" id="PF00990">
    <property type="entry name" value="GGDEF"/>
    <property type="match status" value="1"/>
</dbReference>
<proteinExistence type="predicted"/>
<dbReference type="InterPro" id="IPR029016">
    <property type="entry name" value="GAF-like_dom_sf"/>
</dbReference>
<dbReference type="Gene3D" id="3.30.70.270">
    <property type="match status" value="1"/>
</dbReference>
<dbReference type="SMART" id="SM00267">
    <property type="entry name" value="GGDEF"/>
    <property type="match status" value="1"/>
</dbReference>
<dbReference type="Proteomes" id="UP000538147">
    <property type="component" value="Unassembled WGS sequence"/>
</dbReference>
<dbReference type="Pfam" id="PF01590">
    <property type="entry name" value="GAF"/>
    <property type="match status" value="1"/>
</dbReference>
<dbReference type="InterPro" id="IPR029787">
    <property type="entry name" value="Nucleotide_cyclase"/>
</dbReference>
<feature type="domain" description="GGDEF" evidence="1">
    <location>
        <begin position="197"/>
        <end position="329"/>
    </location>
</feature>
<protein>
    <submittedName>
        <fullName evidence="2">Diguanylate cyclase (GGDEF)-like protein</fullName>
    </submittedName>
</protein>
<dbReference type="AlphaFoldDB" id="A0A841L374"/>
<dbReference type="InterPro" id="IPR043128">
    <property type="entry name" value="Rev_trsase/Diguanyl_cyclase"/>
</dbReference>
<reference evidence="2 3" key="1">
    <citation type="submission" date="2020-08" db="EMBL/GenBank/DDBJ databases">
        <title>Genomic Encyclopedia of Type Strains, Phase IV (KMG-IV): sequencing the most valuable type-strain genomes for metagenomic binning, comparative biology and taxonomic classification.</title>
        <authorList>
            <person name="Goeker M."/>
        </authorList>
    </citation>
    <scope>NUCLEOTIDE SEQUENCE [LARGE SCALE GENOMIC DNA]</scope>
    <source>
        <strain evidence="2 3">DSM 102189</strain>
    </source>
</reference>
<accession>A0A841L374</accession>
<dbReference type="CDD" id="cd01949">
    <property type="entry name" value="GGDEF"/>
    <property type="match status" value="1"/>
</dbReference>
<dbReference type="EMBL" id="JACIIV010000005">
    <property type="protein sequence ID" value="MBB6226746.1"/>
    <property type="molecule type" value="Genomic_DNA"/>
</dbReference>
<dbReference type="SUPFAM" id="SSF55073">
    <property type="entry name" value="Nucleotide cyclase"/>
    <property type="match status" value="1"/>
</dbReference>
<comment type="caution">
    <text evidence="2">The sequence shown here is derived from an EMBL/GenBank/DDBJ whole genome shotgun (WGS) entry which is preliminary data.</text>
</comment>
<dbReference type="NCBIfam" id="TIGR00254">
    <property type="entry name" value="GGDEF"/>
    <property type="match status" value="1"/>
</dbReference>
<dbReference type="RefSeq" id="WP_243452647.1">
    <property type="nucleotide sequence ID" value="NZ_JACIIV010000005.1"/>
</dbReference>
<evidence type="ECO:0000313" key="3">
    <source>
        <dbReference type="Proteomes" id="UP000538147"/>
    </source>
</evidence>
<evidence type="ECO:0000313" key="2">
    <source>
        <dbReference type="EMBL" id="MBB6226746.1"/>
    </source>
</evidence>
<sequence>MIAMMDRVRLDDEEGRLAALTRYDVLDSVAEPQFDRITALICSALDVPMAAVSLIDRDRQWFKSSQGLNLTETERDIAFCDHAIRRPTALVVNDARQDPRFASNPLVTGAPHLLSYAGVPLQTPDGYNVGTICALDTRARNFSKPQMEMLANLAAVTVDALEVRMIANFDHLTGSFSRRAFLSQLDLEISRRSSRRYVAALVLFDLDHFKLINDRYGHGAGDSVLRAVGRLCRVTLRRKDVVGRIGGEEFGILLPDTDAEMAIDVAERMRAAIADMEIPGLPGVRVTASFGIAGLTPAVTSNSQWLAMADAPLYSAKQKGRNCCEHIHTRGILGPEGQRSRMNPLEWYEKSLRPA</sequence>
<dbReference type="Gene3D" id="3.30.450.40">
    <property type="match status" value="1"/>
</dbReference>
<dbReference type="FunFam" id="3.30.70.270:FF:000001">
    <property type="entry name" value="Diguanylate cyclase domain protein"/>
    <property type="match status" value="1"/>
</dbReference>
<dbReference type="InterPro" id="IPR003018">
    <property type="entry name" value="GAF"/>
</dbReference>